<keyword evidence="5" id="KW-1185">Reference proteome</keyword>
<keyword evidence="2" id="KW-0812">Transmembrane</keyword>
<organism evidence="4 5">
    <name type="scientific">Artemisia annua</name>
    <name type="common">Sweet wormwood</name>
    <dbReference type="NCBI Taxonomy" id="35608"/>
    <lineage>
        <taxon>Eukaryota</taxon>
        <taxon>Viridiplantae</taxon>
        <taxon>Streptophyta</taxon>
        <taxon>Embryophyta</taxon>
        <taxon>Tracheophyta</taxon>
        <taxon>Spermatophyta</taxon>
        <taxon>Magnoliopsida</taxon>
        <taxon>eudicotyledons</taxon>
        <taxon>Gunneridae</taxon>
        <taxon>Pentapetalae</taxon>
        <taxon>asterids</taxon>
        <taxon>campanulids</taxon>
        <taxon>Asterales</taxon>
        <taxon>Asteraceae</taxon>
        <taxon>Asteroideae</taxon>
        <taxon>Anthemideae</taxon>
        <taxon>Artemisiinae</taxon>
        <taxon>Artemisia</taxon>
    </lineage>
</organism>
<evidence type="ECO:0000313" key="5">
    <source>
        <dbReference type="Proteomes" id="UP000245207"/>
    </source>
</evidence>
<keyword evidence="2" id="KW-0472">Membrane</keyword>
<dbReference type="Pfam" id="PF13962">
    <property type="entry name" value="PGG"/>
    <property type="match status" value="1"/>
</dbReference>
<dbReference type="GO" id="GO:0016020">
    <property type="term" value="C:membrane"/>
    <property type="evidence" value="ECO:0007669"/>
    <property type="project" value="TreeGrafter"/>
</dbReference>
<feature type="region of interest" description="Disordered" evidence="1">
    <location>
        <begin position="1"/>
        <end position="26"/>
    </location>
</feature>
<feature type="domain" description="PGG" evidence="3">
    <location>
        <begin position="383"/>
        <end position="494"/>
    </location>
</feature>
<dbReference type="PANTHER" id="PTHR24177:SF383">
    <property type="entry name" value="ANKYRIN REPEAT-CONTAINING DOMAIN, PGG DOMAIN, ANKYRIN REPEAT-CONTAINING DOMAIN SUPERFAMILY"/>
    <property type="match status" value="1"/>
</dbReference>
<dbReference type="PANTHER" id="PTHR24177">
    <property type="entry name" value="CASKIN"/>
    <property type="match status" value="1"/>
</dbReference>
<keyword evidence="2" id="KW-1133">Transmembrane helix</keyword>
<dbReference type="OrthoDB" id="1652385at2759"/>
<evidence type="ECO:0000313" key="4">
    <source>
        <dbReference type="EMBL" id="PWA95823.1"/>
    </source>
</evidence>
<feature type="transmembrane region" description="Helical" evidence="2">
    <location>
        <begin position="502"/>
        <end position="522"/>
    </location>
</feature>
<evidence type="ECO:0000256" key="2">
    <source>
        <dbReference type="SAM" id="Phobius"/>
    </source>
</evidence>
<dbReference type="AlphaFoldDB" id="A0A2U1QCX5"/>
<reference evidence="4 5" key="1">
    <citation type="journal article" date="2018" name="Mol. Plant">
        <title>The genome of Artemisia annua provides insight into the evolution of Asteraceae family and artemisinin biosynthesis.</title>
        <authorList>
            <person name="Shen Q."/>
            <person name="Zhang L."/>
            <person name="Liao Z."/>
            <person name="Wang S."/>
            <person name="Yan T."/>
            <person name="Shi P."/>
            <person name="Liu M."/>
            <person name="Fu X."/>
            <person name="Pan Q."/>
            <person name="Wang Y."/>
            <person name="Lv Z."/>
            <person name="Lu X."/>
            <person name="Zhang F."/>
            <person name="Jiang W."/>
            <person name="Ma Y."/>
            <person name="Chen M."/>
            <person name="Hao X."/>
            <person name="Li L."/>
            <person name="Tang Y."/>
            <person name="Lv G."/>
            <person name="Zhou Y."/>
            <person name="Sun X."/>
            <person name="Brodelius P.E."/>
            <person name="Rose J.K.C."/>
            <person name="Tang K."/>
        </authorList>
    </citation>
    <scope>NUCLEOTIDE SEQUENCE [LARGE SCALE GENOMIC DNA]</scope>
    <source>
        <strain evidence="5">cv. Huhao1</strain>
        <tissue evidence="4">Leaf</tissue>
    </source>
</reference>
<protein>
    <submittedName>
        <fullName evidence="4">Ankyrin repeat-containing domain, PGG domain protein</fullName>
    </submittedName>
</protein>
<dbReference type="InterPro" id="IPR036770">
    <property type="entry name" value="Ankyrin_rpt-contain_sf"/>
</dbReference>
<dbReference type="EMBL" id="PKPP01000216">
    <property type="protein sequence ID" value="PWA95823.1"/>
    <property type="molecule type" value="Genomic_DNA"/>
</dbReference>
<dbReference type="Gene3D" id="1.25.40.20">
    <property type="entry name" value="Ankyrin repeat-containing domain"/>
    <property type="match status" value="1"/>
</dbReference>
<comment type="caution">
    <text evidence="4">The sequence shown here is derived from an EMBL/GenBank/DDBJ whole genome shotgun (WGS) entry which is preliminary data.</text>
</comment>
<proteinExistence type="predicted"/>
<evidence type="ECO:0000259" key="3">
    <source>
        <dbReference type="Pfam" id="PF13962"/>
    </source>
</evidence>
<feature type="transmembrane region" description="Helical" evidence="2">
    <location>
        <begin position="475"/>
        <end position="496"/>
    </location>
</feature>
<feature type="transmembrane region" description="Helical" evidence="2">
    <location>
        <begin position="427"/>
        <end position="454"/>
    </location>
</feature>
<name>A0A2U1QCX5_ARTAN</name>
<evidence type="ECO:0000256" key="1">
    <source>
        <dbReference type="SAM" id="MobiDB-lite"/>
    </source>
</evidence>
<dbReference type="Proteomes" id="UP000245207">
    <property type="component" value="Unassembled WGS sequence"/>
</dbReference>
<dbReference type="STRING" id="35608.A0A2U1QCX5"/>
<dbReference type="SUPFAM" id="SSF48403">
    <property type="entry name" value="Ankyrin repeat"/>
    <property type="match status" value="1"/>
</dbReference>
<sequence length="550" mass="62352">MKSVESQVIDMPSTSGNQPHAEAEIPPQNLLNADRDRKMLIYKAASCGKRDMVDLLYTESRQMTSEPWTDEDRVLAFVKCVEADLFDVALRIVTDHPILATKESTVLGLLACKPYEFYVIGPGIIQGRLNSLFRVCHLKIPFPDMESESDALKLLRFILVEIGNLPKGERDEIIRWLPVDSTKDEKKTHYEKETQEVIHLLRTISENIAKMPAQIYNLLIKDSANNQAAALNDGNRKYSSRVLFLAAEMGNTAFVVEVLLKFPDLVEEVNDNGQSIFHAAVSHGHVGIYKLFYNIGSSSRDSILAIEDKNGNNMLHLVGERAKGNQVQNIRGVGLRLNPEIFWFKEIENIIPPCLREKKNAAGLTPHNVFIKNHKDLFSKAEDWMKEIATQLMVVAALVATTSYTIAFQPPGGYNQNDASPMFLRNYLFQVFIIFDSLSFIFSTTSILMVLSILGSNYDEYDFMLSLSTQLDKCLGFVFASIVTMVFTFLINFFLIFKKGYIWLPILISMTAITPFVIFASSKYQLSSRIERGFRMLYESKISARKFHLD</sequence>
<feature type="compositionally biased region" description="Polar residues" evidence="1">
    <location>
        <begin position="1"/>
        <end position="18"/>
    </location>
</feature>
<dbReference type="InterPro" id="IPR026961">
    <property type="entry name" value="PGG_dom"/>
</dbReference>
<accession>A0A2U1QCX5</accession>
<gene>
    <name evidence="4" type="ORF">CTI12_AA048380</name>
</gene>